<dbReference type="AlphaFoldDB" id="A0A346AZF2"/>
<evidence type="ECO:0000259" key="7">
    <source>
        <dbReference type="PROSITE" id="PS50850"/>
    </source>
</evidence>
<dbReference type="SUPFAM" id="SSF103473">
    <property type="entry name" value="MFS general substrate transporter"/>
    <property type="match status" value="1"/>
</dbReference>
<evidence type="ECO:0000256" key="6">
    <source>
        <dbReference type="SAM" id="Phobius"/>
    </source>
</evidence>
<evidence type="ECO:0000256" key="5">
    <source>
        <dbReference type="ARBA" id="ARBA00023136"/>
    </source>
</evidence>
<accession>A0A346AZF2</accession>
<feature type="transmembrane region" description="Helical" evidence="6">
    <location>
        <begin position="300"/>
        <end position="327"/>
    </location>
</feature>
<dbReference type="Gene3D" id="1.20.1250.20">
    <property type="entry name" value="MFS general substrate transporter like domains"/>
    <property type="match status" value="2"/>
</dbReference>
<proteinExistence type="predicted"/>
<feature type="transmembrane region" description="Helical" evidence="6">
    <location>
        <begin position="339"/>
        <end position="360"/>
    </location>
</feature>
<feature type="transmembrane region" description="Helical" evidence="6">
    <location>
        <begin position="276"/>
        <end position="294"/>
    </location>
</feature>
<feature type="transmembrane region" description="Helical" evidence="6">
    <location>
        <begin position="39"/>
        <end position="65"/>
    </location>
</feature>
<evidence type="ECO:0000313" key="8">
    <source>
        <dbReference type="EMBL" id="AXL21245.1"/>
    </source>
</evidence>
<evidence type="ECO:0000256" key="3">
    <source>
        <dbReference type="ARBA" id="ARBA00022692"/>
    </source>
</evidence>
<feature type="transmembrane region" description="Helical" evidence="6">
    <location>
        <begin position="12"/>
        <end position="33"/>
    </location>
</feature>
<keyword evidence="2" id="KW-0813">Transport</keyword>
<organism evidence="8 9">
    <name type="scientific">Megasphaera stantonii</name>
    <dbReference type="NCBI Taxonomy" id="2144175"/>
    <lineage>
        <taxon>Bacteria</taxon>
        <taxon>Bacillati</taxon>
        <taxon>Bacillota</taxon>
        <taxon>Negativicutes</taxon>
        <taxon>Veillonellales</taxon>
        <taxon>Veillonellaceae</taxon>
        <taxon>Megasphaera</taxon>
    </lineage>
</organism>
<evidence type="ECO:0000313" key="9">
    <source>
        <dbReference type="Proteomes" id="UP000254337"/>
    </source>
</evidence>
<keyword evidence="4 6" id="KW-1133">Transmembrane helix</keyword>
<dbReference type="RefSeq" id="WP_107196270.1">
    <property type="nucleotide sequence ID" value="NZ_CP029462.1"/>
</dbReference>
<dbReference type="KEGG" id="meg:DKB62_06560"/>
<feature type="transmembrane region" description="Helical" evidence="6">
    <location>
        <begin position="208"/>
        <end position="235"/>
    </location>
</feature>
<dbReference type="Proteomes" id="UP000254337">
    <property type="component" value="Chromosome"/>
</dbReference>
<comment type="subcellular location">
    <subcellularLocation>
        <location evidence="1">Cell membrane</location>
        <topology evidence="1">Multi-pass membrane protein</topology>
    </subcellularLocation>
</comment>
<protein>
    <submittedName>
        <fullName evidence="8">MFS transporter</fullName>
    </submittedName>
</protein>
<feature type="transmembrane region" description="Helical" evidence="6">
    <location>
        <begin position="105"/>
        <end position="126"/>
    </location>
</feature>
<feature type="transmembrane region" description="Helical" evidence="6">
    <location>
        <begin position="138"/>
        <end position="158"/>
    </location>
</feature>
<feature type="transmembrane region" description="Helical" evidence="6">
    <location>
        <begin position="241"/>
        <end position="264"/>
    </location>
</feature>
<dbReference type="EMBL" id="CP029462">
    <property type="protein sequence ID" value="AXL21245.1"/>
    <property type="molecule type" value="Genomic_DNA"/>
</dbReference>
<feature type="transmembrane region" description="Helical" evidence="6">
    <location>
        <begin position="366"/>
        <end position="384"/>
    </location>
</feature>
<dbReference type="Pfam" id="PF07690">
    <property type="entry name" value="MFS_1"/>
    <property type="match status" value="1"/>
</dbReference>
<dbReference type="InterPro" id="IPR036259">
    <property type="entry name" value="MFS_trans_sf"/>
</dbReference>
<dbReference type="PANTHER" id="PTHR23531:SF1">
    <property type="entry name" value="QUINOLENE RESISTANCE PROTEIN NORA"/>
    <property type="match status" value="1"/>
</dbReference>
<dbReference type="InterPro" id="IPR011701">
    <property type="entry name" value="MFS"/>
</dbReference>
<name>A0A346AZF2_9FIRM</name>
<keyword evidence="3 6" id="KW-0812">Transmembrane</keyword>
<evidence type="ECO:0000256" key="1">
    <source>
        <dbReference type="ARBA" id="ARBA00004651"/>
    </source>
</evidence>
<reference evidence="8 9" key="1">
    <citation type="submission" date="2018-05" db="EMBL/GenBank/DDBJ databases">
        <title>Complete genome sequence of Megasphaera sp. AJH120T, isolated from the ceca of a chicken.</title>
        <authorList>
            <person name="Maki J."/>
            <person name="Looft T."/>
        </authorList>
    </citation>
    <scope>NUCLEOTIDE SEQUENCE [LARGE SCALE GENOMIC DNA]</scope>
    <source>
        <strain evidence="8 9">AJH120</strain>
    </source>
</reference>
<gene>
    <name evidence="8" type="ORF">DKB62_06560</name>
</gene>
<sequence length="396" mass="42558">MNTSAIWTKDFILNCLVCFVVNQSYYMTMVVIADYAATALHASLAEAGFACGIFILGTLFARLFLGRCIERIGLKRSLYIGLFLFLAASLLNIGIHSLYPLYAARFVQGVGFGLSSSTTGTVMAHLVPAARRGEGTSYYAMFVTLGTAVGPFAGLYFYSDGVILYNLVAGSALLILAFAATALLHVPAEDHDSSVSARPHSYLSLQNFIEPTAIPVAFLTLLVNLGFAAILGFMASFAKEAALLASSKYFFLVYALFTLCSRPFTGRWFDSRGANFVMYPAFIFFALSLCFIRLSTSGWMLLGAAALMGLGYGTYMSCSQAIIIGLAPRGRMGLATSTFFVFMDLSVGAGPLVLGALLPYAGFRAMYAALAVLLACCAVLYYVLYGQNAAKKKLAR</sequence>
<keyword evidence="5 6" id="KW-0472">Membrane</keyword>
<dbReference type="InterPro" id="IPR052714">
    <property type="entry name" value="MFS_Exporter"/>
</dbReference>
<dbReference type="GO" id="GO:0022857">
    <property type="term" value="F:transmembrane transporter activity"/>
    <property type="evidence" value="ECO:0007669"/>
    <property type="project" value="InterPro"/>
</dbReference>
<feature type="transmembrane region" description="Helical" evidence="6">
    <location>
        <begin position="164"/>
        <end position="187"/>
    </location>
</feature>
<dbReference type="GO" id="GO:0005886">
    <property type="term" value="C:plasma membrane"/>
    <property type="evidence" value="ECO:0007669"/>
    <property type="project" value="UniProtKB-SubCell"/>
</dbReference>
<keyword evidence="9" id="KW-1185">Reference proteome</keyword>
<dbReference type="InterPro" id="IPR020846">
    <property type="entry name" value="MFS_dom"/>
</dbReference>
<dbReference type="PANTHER" id="PTHR23531">
    <property type="entry name" value="QUINOLENE RESISTANCE PROTEIN NORA"/>
    <property type="match status" value="1"/>
</dbReference>
<dbReference type="CDD" id="cd17489">
    <property type="entry name" value="MFS_YfcJ_like"/>
    <property type="match status" value="1"/>
</dbReference>
<feature type="domain" description="Major facilitator superfamily (MFS) profile" evidence="7">
    <location>
        <begin position="1"/>
        <end position="389"/>
    </location>
</feature>
<feature type="transmembrane region" description="Helical" evidence="6">
    <location>
        <begin position="77"/>
        <end position="99"/>
    </location>
</feature>
<evidence type="ECO:0000256" key="2">
    <source>
        <dbReference type="ARBA" id="ARBA00022448"/>
    </source>
</evidence>
<evidence type="ECO:0000256" key="4">
    <source>
        <dbReference type="ARBA" id="ARBA00022989"/>
    </source>
</evidence>
<dbReference type="PROSITE" id="PS50850">
    <property type="entry name" value="MFS"/>
    <property type="match status" value="1"/>
</dbReference>
<dbReference type="OrthoDB" id="9814001at2"/>